<dbReference type="PIRSF" id="PIRSF000429">
    <property type="entry name" value="Ac-CoA_Ac_transf"/>
    <property type="match status" value="1"/>
</dbReference>
<dbReference type="Pfam" id="PF22691">
    <property type="entry name" value="Thiolase_C_1"/>
    <property type="match status" value="1"/>
</dbReference>
<dbReference type="CDD" id="cd00829">
    <property type="entry name" value="SCP-x_thiolase"/>
    <property type="match status" value="1"/>
</dbReference>
<comment type="caution">
    <text evidence="2">The sequence shown here is derived from an EMBL/GenBank/DDBJ whole genome shotgun (WGS) entry which is preliminary data.</text>
</comment>
<dbReference type="SUPFAM" id="SSF53901">
    <property type="entry name" value="Thiolase-like"/>
    <property type="match status" value="2"/>
</dbReference>
<dbReference type="Gene3D" id="3.40.47.10">
    <property type="match status" value="1"/>
</dbReference>
<dbReference type="InterPro" id="IPR016039">
    <property type="entry name" value="Thiolase-like"/>
</dbReference>
<dbReference type="RefSeq" id="WP_115469434.1">
    <property type="nucleotide sequence ID" value="NZ_QKRA01000013.1"/>
</dbReference>
<dbReference type="AlphaFoldDB" id="A0A370U500"/>
<gene>
    <name evidence="2" type="ORF">DN730_17515</name>
</gene>
<dbReference type="Proteomes" id="UP000254326">
    <property type="component" value="Unassembled WGS sequence"/>
</dbReference>
<evidence type="ECO:0000259" key="1">
    <source>
        <dbReference type="Pfam" id="PF22691"/>
    </source>
</evidence>
<dbReference type="InterPro" id="IPR002155">
    <property type="entry name" value="Thiolase"/>
</dbReference>
<feature type="domain" description="Thiolase C-terminal" evidence="1">
    <location>
        <begin position="238"/>
        <end position="381"/>
    </location>
</feature>
<evidence type="ECO:0000313" key="2">
    <source>
        <dbReference type="EMBL" id="RDL42860.1"/>
    </source>
</evidence>
<dbReference type="PANTHER" id="PTHR42870:SF1">
    <property type="entry name" value="NON-SPECIFIC LIPID-TRANSFER PROTEIN-LIKE 2"/>
    <property type="match status" value="1"/>
</dbReference>
<reference evidence="2 3" key="1">
    <citation type="submission" date="2018-06" db="EMBL/GenBank/DDBJ databases">
        <title>Marinomonas sp. YLB-05 draft genome sequence.</title>
        <authorList>
            <person name="Yu L."/>
            <person name="Tang X."/>
        </authorList>
    </citation>
    <scope>NUCLEOTIDE SEQUENCE [LARGE SCALE GENOMIC DNA]</scope>
    <source>
        <strain evidence="2 3">YLB-05</strain>
    </source>
</reference>
<protein>
    <submittedName>
        <fullName evidence="2">Thiolase family protein</fullName>
    </submittedName>
</protein>
<dbReference type="PANTHER" id="PTHR42870">
    <property type="entry name" value="ACETYL-COA C-ACETYLTRANSFERASE"/>
    <property type="match status" value="1"/>
</dbReference>
<name>A0A370U500_9GAMM</name>
<evidence type="ECO:0000313" key="3">
    <source>
        <dbReference type="Proteomes" id="UP000254326"/>
    </source>
</evidence>
<keyword evidence="3" id="KW-1185">Reference proteome</keyword>
<dbReference type="OrthoDB" id="7053663at2"/>
<sequence>MSQPKAAIIGVGELKPCRVTNGASTLGMLAQASALALKDAGIHKSDIDGLLVGPQVGETPQHVPATVAEYLGLQPNMANVVDLGGASGPGMIWRAAAAIEAGMCHTVLCVLGNHRNPEVPRSPNRNPIREFDVPFGASGANTTYAQLKQAHMAAFQSKDEDFALITQWARHNAQYHPHAIFNGKPCDASDVLQSPLIAEPLHLYEIVMPVAGAEAVIVTSVERAKALNKPAAYLMGAGEKVTHRALSQAPDLTSGPLKPSMAQAFKQSNTSVTDMDLLSLYDCYSIMVALTLEDSGICPPGKFGDFLRHNTFGYDGSCPMNTHGGQLGFGQPDLAGGMTHVVEAVHQLRETAYGRQIRSAQYALVTGNGATLSEAVALVLASEKVALDNLGEGQ</sequence>
<dbReference type="EMBL" id="QKRA01000013">
    <property type="protein sequence ID" value="RDL42860.1"/>
    <property type="molecule type" value="Genomic_DNA"/>
</dbReference>
<proteinExistence type="predicted"/>
<accession>A0A370U500</accession>
<dbReference type="InterPro" id="IPR055140">
    <property type="entry name" value="Thiolase_C_2"/>
</dbReference>
<dbReference type="GO" id="GO:0003988">
    <property type="term" value="F:acetyl-CoA C-acyltransferase activity"/>
    <property type="evidence" value="ECO:0007669"/>
    <property type="project" value="UniProtKB-ARBA"/>
</dbReference>
<organism evidence="2 3">
    <name type="scientific">Marinomonas piezotolerans</name>
    <dbReference type="NCBI Taxonomy" id="2213058"/>
    <lineage>
        <taxon>Bacteria</taxon>
        <taxon>Pseudomonadati</taxon>
        <taxon>Pseudomonadota</taxon>
        <taxon>Gammaproteobacteria</taxon>
        <taxon>Oceanospirillales</taxon>
        <taxon>Oceanospirillaceae</taxon>
        <taxon>Marinomonas</taxon>
    </lineage>
</organism>